<gene>
    <name evidence="7" type="ORF">SAMN05443575_3464</name>
</gene>
<feature type="coiled-coil region" evidence="4">
    <location>
        <begin position="165"/>
        <end position="192"/>
    </location>
</feature>
<dbReference type="InterPro" id="IPR050482">
    <property type="entry name" value="Sensor_HK_TwoCompSys"/>
</dbReference>
<keyword evidence="5" id="KW-1133">Transmembrane helix</keyword>
<dbReference type="Proteomes" id="UP000186132">
    <property type="component" value="Unassembled WGS sequence"/>
</dbReference>
<feature type="transmembrane region" description="Helical" evidence="5">
    <location>
        <begin position="46"/>
        <end position="65"/>
    </location>
</feature>
<reference evidence="7 8" key="1">
    <citation type="submission" date="2016-11" db="EMBL/GenBank/DDBJ databases">
        <authorList>
            <person name="Jaros S."/>
            <person name="Januszkiewicz K."/>
            <person name="Wedrychowicz H."/>
        </authorList>
    </citation>
    <scope>NUCLEOTIDE SEQUENCE [LARGE SCALE GENOMIC DNA]</scope>
    <source>
        <strain evidence="7 8">DSM 45627</strain>
    </source>
</reference>
<evidence type="ECO:0000256" key="4">
    <source>
        <dbReference type="SAM" id="Coils"/>
    </source>
</evidence>
<feature type="transmembrane region" description="Helical" evidence="5">
    <location>
        <begin position="22"/>
        <end position="40"/>
    </location>
</feature>
<keyword evidence="4" id="KW-0175">Coiled coil</keyword>
<evidence type="ECO:0000313" key="8">
    <source>
        <dbReference type="Proteomes" id="UP000186132"/>
    </source>
</evidence>
<evidence type="ECO:0000256" key="2">
    <source>
        <dbReference type="ARBA" id="ARBA00022777"/>
    </source>
</evidence>
<sequence length="380" mass="40927">MNTTSCEPEGPTVRWDRGWRRYIFPAFWLVYLGQTVAGVQKHSTGAAAAAGYTIVGCFAVGYLLALQRGMDRRPRSFWVLYGLGFALTAVECVFAHQDALAFLVYLSVLTVATRRPVVIVVATLGYATAAIALPPLVTSWHAAADWDLGITLVLVAFALLGFFKIIDANEALAAARAEVARLAAENERSRIARDLHDLLGHSLTTITVKAGLARRLAERGEDDRARAEIAEVEQLSRRTLGDVRAAVSAHRELTLAGELATGREVLRAAGIIAELPASVAEVDQDVEELFGWVVREGLTNVIRHSRATHVRITLGARSLEIADDGRGGVAPAGNGLRGVRERVEALRGRLHVAGRADGFVLRVDVPAPATVPARDLSRAP</sequence>
<dbReference type="Pfam" id="PF07730">
    <property type="entry name" value="HisKA_3"/>
    <property type="match status" value="1"/>
</dbReference>
<evidence type="ECO:0000313" key="7">
    <source>
        <dbReference type="EMBL" id="SHH22144.1"/>
    </source>
</evidence>
<dbReference type="InterPro" id="IPR036890">
    <property type="entry name" value="HATPase_C_sf"/>
</dbReference>
<keyword evidence="8" id="KW-1185">Reference proteome</keyword>
<dbReference type="Gene3D" id="1.20.5.1930">
    <property type="match status" value="1"/>
</dbReference>
<feature type="domain" description="Signal transduction histidine kinase subgroup 3 dimerisation and phosphoacceptor" evidence="6">
    <location>
        <begin position="187"/>
        <end position="252"/>
    </location>
</feature>
<organism evidence="7 8">
    <name type="scientific">Jatrophihabitans endophyticus</name>
    <dbReference type="NCBI Taxonomy" id="1206085"/>
    <lineage>
        <taxon>Bacteria</taxon>
        <taxon>Bacillati</taxon>
        <taxon>Actinomycetota</taxon>
        <taxon>Actinomycetes</taxon>
        <taxon>Jatrophihabitantales</taxon>
        <taxon>Jatrophihabitantaceae</taxon>
        <taxon>Jatrophihabitans</taxon>
    </lineage>
</organism>
<dbReference type="GO" id="GO:0046983">
    <property type="term" value="F:protein dimerization activity"/>
    <property type="evidence" value="ECO:0007669"/>
    <property type="project" value="InterPro"/>
</dbReference>
<keyword evidence="2 7" id="KW-0418">Kinase</keyword>
<protein>
    <submittedName>
        <fullName evidence="7">Two-component system, NarL family, sensor histidine kinase DesK</fullName>
    </submittedName>
</protein>
<dbReference type="PANTHER" id="PTHR24421">
    <property type="entry name" value="NITRATE/NITRITE SENSOR PROTEIN NARX-RELATED"/>
    <property type="match status" value="1"/>
</dbReference>
<dbReference type="GO" id="GO:0000155">
    <property type="term" value="F:phosphorelay sensor kinase activity"/>
    <property type="evidence" value="ECO:0007669"/>
    <property type="project" value="InterPro"/>
</dbReference>
<dbReference type="GO" id="GO:0016020">
    <property type="term" value="C:membrane"/>
    <property type="evidence" value="ECO:0007669"/>
    <property type="project" value="InterPro"/>
</dbReference>
<dbReference type="AlphaFoldDB" id="A0A1M5R711"/>
<feature type="transmembrane region" description="Helical" evidence="5">
    <location>
        <begin position="117"/>
        <end position="136"/>
    </location>
</feature>
<proteinExistence type="predicted"/>
<name>A0A1M5R711_9ACTN</name>
<dbReference type="CDD" id="cd16917">
    <property type="entry name" value="HATPase_UhpB-NarQ-NarX-like"/>
    <property type="match status" value="1"/>
</dbReference>
<dbReference type="InterPro" id="IPR011712">
    <property type="entry name" value="Sig_transdc_His_kin_sub3_dim/P"/>
</dbReference>
<dbReference type="EMBL" id="FQVU01000005">
    <property type="protein sequence ID" value="SHH22144.1"/>
    <property type="molecule type" value="Genomic_DNA"/>
</dbReference>
<evidence type="ECO:0000256" key="5">
    <source>
        <dbReference type="SAM" id="Phobius"/>
    </source>
</evidence>
<evidence type="ECO:0000256" key="3">
    <source>
        <dbReference type="ARBA" id="ARBA00023012"/>
    </source>
</evidence>
<evidence type="ECO:0000259" key="6">
    <source>
        <dbReference type="Pfam" id="PF07730"/>
    </source>
</evidence>
<dbReference type="SUPFAM" id="SSF55874">
    <property type="entry name" value="ATPase domain of HSP90 chaperone/DNA topoisomerase II/histidine kinase"/>
    <property type="match status" value="1"/>
</dbReference>
<dbReference type="PANTHER" id="PTHR24421:SF63">
    <property type="entry name" value="SENSOR HISTIDINE KINASE DESK"/>
    <property type="match status" value="1"/>
</dbReference>
<keyword evidence="5" id="KW-0472">Membrane</keyword>
<dbReference type="OrthoDB" id="5241784at2"/>
<dbReference type="RefSeq" id="WP_073391671.1">
    <property type="nucleotide sequence ID" value="NZ_FQVU01000005.1"/>
</dbReference>
<feature type="transmembrane region" description="Helical" evidence="5">
    <location>
        <begin position="148"/>
        <end position="166"/>
    </location>
</feature>
<dbReference type="STRING" id="1206085.SAMN05443575_3464"/>
<dbReference type="Gene3D" id="3.30.565.10">
    <property type="entry name" value="Histidine kinase-like ATPase, C-terminal domain"/>
    <property type="match status" value="1"/>
</dbReference>
<keyword evidence="1" id="KW-0808">Transferase</keyword>
<keyword evidence="5" id="KW-0812">Transmembrane</keyword>
<keyword evidence="3" id="KW-0902">Two-component regulatory system</keyword>
<evidence type="ECO:0000256" key="1">
    <source>
        <dbReference type="ARBA" id="ARBA00022679"/>
    </source>
</evidence>
<accession>A0A1M5R711</accession>